<feature type="compositionally biased region" description="Basic residues" evidence="2">
    <location>
        <begin position="279"/>
        <end position="309"/>
    </location>
</feature>
<sequence>MRVVYFDCFSGISGDMALAALVDAGADQAYVESELQKIRIEPFALEWRRVNKKGISALKMDVTLDPDHKPTDHRHYSDIVRLIQAAGFNERVTALSLAIFKQIGIAEGKIHGIPIENVHFHEVGAIDSIVDVIGVALALDSLQAEYIYCSAVPLGSGTVQCDHGLYPVPAPATLEMMRGLPIAPTDYAMEMTTPTGAGIVSGVVNDFSKGLPSMIVESIGYGAGTRDLPNRPNVLRVVVGTMDKYIAEWKASHAHIPAEHTHAHEHHHHHDHDHGHHHDHEHKHEHHHHDHDHHHHDHDHGHRHGKGHRHEHDHDDEHEHKGESHSHKH</sequence>
<comment type="caution">
    <text evidence="3">The sequence shown here is derived from an EMBL/GenBank/DDBJ whole genome shotgun (WGS) entry which is preliminary data.</text>
</comment>
<evidence type="ECO:0000256" key="1">
    <source>
        <dbReference type="ARBA" id="ARBA00022596"/>
    </source>
</evidence>
<dbReference type="AlphaFoldDB" id="A0A927GZP0"/>
<dbReference type="InterPro" id="IPR002822">
    <property type="entry name" value="Ni_insertion"/>
</dbReference>
<dbReference type="EMBL" id="JACXJA010000006">
    <property type="protein sequence ID" value="MBD2861664.1"/>
    <property type="molecule type" value="Genomic_DNA"/>
</dbReference>
<dbReference type="NCBIfam" id="TIGR00299">
    <property type="entry name" value="nickel pincer cofactor biosynthesis protein LarC"/>
    <property type="match status" value="1"/>
</dbReference>
<keyword evidence="4" id="KW-1185">Reference proteome</keyword>
<name>A0A927GZP0_9BACL</name>
<evidence type="ECO:0000313" key="3">
    <source>
        <dbReference type="EMBL" id="MBD2861664.1"/>
    </source>
</evidence>
<dbReference type="PANTHER" id="PTHR36566">
    <property type="entry name" value="NICKEL INSERTION PROTEIN-RELATED"/>
    <property type="match status" value="1"/>
</dbReference>
<organism evidence="3 4">
    <name type="scientific">Paenibacillus oceani</name>
    <dbReference type="NCBI Taxonomy" id="2772510"/>
    <lineage>
        <taxon>Bacteria</taxon>
        <taxon>Bacillati</taxon>
        <taxon>Bacillota</taxon>
        <taxon>Bacilli</taxon>
        <taxon>Bacillales</taxon>
        <taxon>Paenibacillaceae</taxon>
        <taxon>Paenibacillus</taxon>
    </lineage>
</organism>
<protein>
    <submittedName>
        <fullName evidence="3">Nickel pincer cofactor biosynthesis protein LarC</fullName>
    </submittedName>
</protein>
<dbReference type="PANTHER" id="PTHR36566:SF1">
    <property type="entry name" value="PYRIDINIUM-3,5-BISTHIOCARBOXYLIC ACID MONONUCLEOTIDE NICKEL INSERTION PROTEIN"/>
    <property type="match status" value="1"/>
</dbReference>
<dbReference type="Pfam" id="PF01969">
    <property type="entry name" value="Ni_insertion"/>
    <property type="match status" value="1"/>
</dbReference>
<feature type="compositionally biased region" description="Basic and acidic residues" evidence="2">
    <location>
        <begin position="310"/>
        <end position="329"/>
    </location>
</feature>
<gene>
    <name evidence="3" type="primary">larC</name>
    <name evidence="3" type="ORF">IDH45_06615</name>
</gene>
<keyword evidence="1" id="KW-0533">Nickel</keyword>
<dbReference type="RefSeq" id="WP_190925855.1">
    <property type="nucleotide sequence ID" value="NZ_JACXJA010000006.1"/>
</dbReference>
<evidence type="ECO:0000256" key="2">
    <source>
        <dbReference type="SAM" id="MobiDB-lite"/>
    </source>
</evidence>
<accession>A0A927GZP0</accession>
<feature type="region of interest" description="Disordered" evidence="2">
    <location>
        <begin position="261"/>
        <end position="329"/>
    </location>
</feature>
<dbReference type="Proteomes" id="UP000639396">
    <property type="component" value="Unassembled WGS sequence"/>
</dbReference>
<proteinExistence type="predicted"/>
<evidence type="ECO:0000313" key="4">
    <source>
        <dbReference type="Proteomes" id="UP000639396"/>
    </source>
</evidence>
<reference evidence="3" key="1">
    <citation type="submission" date="2020-09" db="EMBL/GenBank/DDBJ databases">
        <title>A novel bacterium of genus Paenibacillus, isolated from South China Sea.</title>
        <authorList>
            <person name="Huang H."/>
            <person name="Mo K."/>
            <person name="Hu Y."/>
        </authorList>
    </citation>
    <scope>NUCLEOTIDE SEQUENCE</scope>
    <source>
        <strain evidence="3">IB182363</strain>
    </source>
</reference>